<dbReference type="SUPFAM" id="SSF117892">
    <property type="entry name" value="Band 7/SPFH domain"/>
    <property type="match status" value="1"/>
</dbReference>
<feature type="domain" description="Band 7" evidence="2">
    <location>
        <begin position="185"/>
        <end position="365"/>
    </location>
</feature>
<feature type="signal peptide" evidence="1">
    <location>
        <begin position="1"/>
        <end position="15"/>
    </location>
</feature>
<feature type="non-terminal residue" evidence="3">
    <location>
        <position position="471"/>
    </location>
</feature>
<protein>
    <recommendedName>
        <fullName evidence="2">Band 7 domain-containing protein</fullName>
    </recommendedName>
</protein>
<feature type="chain" id="PRO_5046930253" description="Band 7 domain-containing protein" evidence="1">
    <location>
        <begin position="16"/>
        <end position="471"/>
    </location>
</feature>
<reference evidence="3" key="1">
    <citation type="submission" date="2023-10" db="EMBL/GenBank/DDBJ databases">
        <authorList>
            <person name="Chen Y."/>
            <person name="Shah S."/>
            <person name="Dougan E. K."/>
            <person name="Thang M."/>
            <person name="Chan C."/>
        </authorList>
    </citation>
    <scope>NUCLEOTIDE SEQUENCE [LARGE SCALE GENOMIC DNA]</scope>
</reference>
<evidence type="ECO:0000259" key="2">
    <source>
        <dbReference type="Pfam" id="PF01145"/>
    </source>
</evidence>
<dbReference type="EMBL" id="CAUYUJ010003370">
    <property type="protein sequence ID" value="CAK0805052.1"/>
    <property type="molecule type" value="Genomic_DNA"/>
</dbReference>
<comment type="caution">
    <text evidence="3">The sequence shown here is derived from an EMBL/GenBank/DDBJ whole genome shotgun (WGS) entry which is preliminary data.</text>
</comment>
<accession>A0ABN9QGE8</accession>
<keyword evidence="1" id="KW-0732">Signal</keyword>
<proteinExistence type="predicted"/>
<keyword evidence="4" id="KW-1185">Reference proteome</keyword>
<evidence type="ECO:0000313" key="4">
    <source>
        <dbReference type="Proteomes" id="UP001189429"/>
    </source>
</evidence>
<evidence type="ECO:0000313" key="3">
    <source>
        <dbReference type="EMBL" id="CAK0805052.1"/>
    </source>
</evidence>
<evidence type="ECO:0000256" key="1">
    <source>
        <dbReference type="SAM" id="SignalP"/>
    </source>
</evidence>
<gene>
    <name evidence="3" type="ORF">PCOR1329_LOCUS11688</name>
</gene>
<dbReference type="Proteomes" id="UP001189429">
    <property type="component" value="Unassembled WGS sequence"/>
</dbReference>
<sequence length="471" mass="50669">MAVLLALACAGCVVRQCLRPDPKGAAGRAAQAAVEQRGPQGQPVTQPAGAEMAPIGRKRASVDSALAVLKHYWTQTLCLLAEHVRYCRWFDKKVGKQEADTYKRQFMMSPRIQSQVVTIDGMPLTTAHAALQVCTRQENGKIKAGAAPKGALETDAERLLAKLGCWCIIAVGILVLVFSSLGSLQPTEYGLKYNRFSKSVDKSVVYRGGRHFIGPVNTFYAFPATVQNLEFSASGTATAPPLSTRTSAGLSVNVSVAFQYKLDQDGVGALYGRASTNYESLFLVNSRAVLLQAAGNYTNEQYWTARQQIGHDMLALVNDTLRQTWATCTGLQILTIDLPADYEASIVKTQVTNQNILTRQKEQQAALIRAKIDVMVADKERNITVTLATAQANATLTTKSAEARAAQMKIDAEDKALGHVKETLNLSAEALVGYQRGFAYQTIPNATFLFGVQNAVAVVGGGHQGAAGLGL</sequence>
<name>A0ABN9QGE8_9DINO</name>
<organism evidence="3 4">
    <name type="scientific">Prorocentrum cordatum</name>
    <dbReference type="NCBI Taxonomy" id="2364126"/>
    <lineage>
        <taxon>Eukaryota</taxon>
        <taxon>Sar</taxon>
        <taxon>Alveolata</taxon>
        <taxon>Dinophyceae</taxon>
        <taxon>Prorocentrales</taxon>
        <taxon>Prorocentraceae</taxon>
        <taxon>Prorocentrum</taxon>
    </lineage>
</organism>
<dbReference type="InterPro" id="IPR001107">
    <property type="entry name" value="Band_7"/>
</dbReference>
<dbReference type="InterPro" id="IPR036013">
    <property type="entry name" value="Band_7/SPFH_dom_sf"/>
</dbReference>
<dbReference type="Pfam" id="PF01145">
    <property type="entry name" value="Band_7"/>
    <property type="match status" value="1"/>
</dbReference>